<dbReference type="PATRIC" id="fig|1121326.3.peg.4824"/>
<evidence type="ECO:0000313" key="2">
    <source>
        <dbReference type="EMBL" id="KZL89759.1"/>
    </source>
</evidence>
<keyword evidence="1" id="KW-0812">Transmembrane</keyword>
<evidence type="ECO:0000256" key="1">
    <source>
        <dbReference type="SAM" id="Phobius"/>
    </source>
</evidence>
<dbReference type="AlphaFoldDB" id="A0A162RDX2"/>
<keyword evidence="1" id="KW-1133">Transmembrane helix</keyword>
<dbReference type="EMBL" id="LWAE01000007">
    <property type="protein sequence ID" value="KZL89759.1"/>
    <property type="molecule type" value="Genomic_DNA"/>
</dbReference>
<name>A0A162RDX2_9CLOT</name>
<sequence>MKNQLTPIEARKRNTKITIWTCSIAIVALVSAVVFAMSSM</sequence>
<organism evidence="2 3">
    <name type="scientific">Clostridium magnum DSM 2767</name>
    <dbReference type="NCBI Taxonomy" id="1121326"/>
    <lineage>
        <taxon>Bacteria</taxon>
        <taxon>Bacillati</taxon>
        <taxon>Bacillota</taxon>
        <taxon>Clostridia</taxon>
        <taxon>Eubacteriales</taxon>
        <taxon>Clostridiaceae</taxon>
        <taxon>Clostridium</taxon>
    </lineage>
</organism>
<reference evidence="2 3" key="1">
    <citation type="submission" date="2016-04" db="EMBL/GenBank/DDBJ databases">
        <title>Genome sequence of Clostridium magnum DSM 2767.</title>
        <authorList>
            <person name="Poehlein A."/>
            <person name="Uhlig R."/>
            <person name="Fischer R."/>
            <person name="Bahl H."/>
            <person name="Daniel R."/>
        </authorList>
    </citation>
    <scope>NUCLEOTIDE SEQUENCE [LARGE SCALE GENOMIC DNA]</scope>
    <source>
        <strain evidence="2 3">DSM 2767</strain>
    </source>
</reference>
<proteinExistence type="predicted"/>
<protein>
    <submittedName>
        <fullName evidence="2">Uncharacterized protein</fullName>
    </submittedName>
</protein>
<gene>
    <name evidence="2" type="ORF">CLMAG_47570</name>
</gene>
<keyword evidence="3" id="KW-1185">Reference proteome</keyword>
<accession>A0A162RDX2</accession>
<dbReference type="Proteomes" id="UP000076603">
    <property type="component" value="Unassembled WGS sequence"/>
</dbReference>
<feature type="transmembrane region" description="Helical" evidence="1">
    <location>
        <begin position="17"/>
        <end position="37"/>
    </location>
</feature>
<evidence type="ECO:0000313" key="3">
    <source>
        <dbReference type="Proteomes" id="UP000076603"/>
    </source>
</evidence>
<keyword evidence="1" id="KW-0472">Membrane</keyword>
<dbReference type="RefSeq" id="WP_278331414.1">
    <property type="nucleotide sequence ID" value="NZ_FQXL01000006.1"/>
</dbReference>
<comment type="caution">
    <text evidence="2">The sequence shown here is derived from an EMBL/GenBank/DDBJ whole genome shotgun (WGS) entry which is preliminary data.</text>
</comment>